<dbReference type="GO" id="GO:0016787">
    <property type="term" value="F:hydrolase activity"/>
    <property type="evidence" value="ECO:0007669"/>
    <property type="project" value="UniProtKB-KW"/>
</dbReference>
<keyword evidence="5" id="KW-0378">Hydrolase</keyword>
<dbReference type="CDD" id="cd07721">
    <property type="entry name" value="yflN-like_MBL-fold"/>
    <property type="match status" value="1"/>
</dbReference>
<dbReference type="InterPro" id="IPR036866">
    <property type="entry name" value="RibonucZ/Hydroxyglut_hydro"/>
</dbReference>
<dbReference type="PANTHER" id="PTHR42951">
    <property type="entry name" value="METALLO-BETA-LACTAMASE DOMAIN-CONTAINING"/>
    <property type="match status" value="1"/>
</dbReference>
<accession>A0A919XG11</accession>
<dbReference type="Pfam" id="PF00753">
    <property type="entry name" value="Lactamase_B"/>
    <property type="match status" value="1"/>
</dbReference>
<organism evidence="5 6">
    <name type="scientific">Paenibacillus albilobatus</name>
    <dbReference type="NCBI Taxonomy" id="2716884"/>
    <lineage>
        <taxon>Bacteria</taxon>
        <taxon>Bacillati</taxon>
        <taxon>Bacillota</taxon>
        <taxon>Bacilli</taxon>
        <taxon>Bacillales</taxon>
        <taxon>Paenibacillaceae</taxon>
        <taxon>Paenibacillus</taxon>
    </lineage>
</organism>
<sequence>MNINPSNHESRIHMLEIASFVMGKTEVIHPVLIHDRERAVLVDAGYPGQIAKFAEALSLYGLGLQDVTQVIITHQDLDHIGNLPAMLEQSKRGIEVMASAEEKPYIEGEKMILKITPEALAAAEAMIPPGVSDAWKQAFLSMLKNPPKSPVHRVIHDGQILPLCGGIEVIATSGHTPGHISLYHIPSKTLIAADALRVADGRLCGPDPDQTLDMERAKASVKKLADYDIETVICYHGGMYQDGNISQTLRKLAAG</sequence>
<dbReference type="InterPro" id="IPR001279">
    <property type="entry name" value="Metallo-B-lactamas"/>
</dbReference>
<evidence type="ECO:0000313" key="6">
    <source>
        <dbReference type="Proteomes" id="UP000679779"/>
    </source>
</evidence>
<dbReference type="SMART" id="SM00849">
    <property type="entry name" value="Lactamase_B"/>
    <property type="match status" value="1"/>
</dbReference>
<dbReference type="EMBL" id="BORQ01000001">
    <property type="protein sequence ID" value="GIO29733.1"/>
    <property type="molecule type" value="Genomic_DNA"/>
</dbReference>
<reference evidence="5" key="1">
    <citation type="submission" date="2021-03" db="EMBL/GenBank/DDBJ databases">
        <title>Antimicrobial resistance genes in bacteria isolated from Japanese honey, and their potential for conferring macrolide and lincosamide resistance in the American foulbrood pathogen Paenibacillus larvae.</title>
        <authorList>
            <person name="Okamoto M."/>
            <person name="Kumagai M."/>
            <person name="Kanamori H."/>
            <person name="Takamatsu D."/>
        </authorList>
    </citation>
    <scope>NUCLEOTIDE SEQUENCE</scope>
    <source>
        <strain evidence="5">J2TS6</strain>
    </source>
</reference>
<evidence type="ECO:0000256" key="1">
    <source>
        <dbReference type="ARBA" id="ARBA00034221"/>
    </source>
</evidence>
<dbReference type="PANTHER" id="PTHR42951:SF15">
    <property type="entry name" value="METALLO-BETA-LACTAMASE SUPERFAMILY PROTEIN"/>
    <property type="match status" value="1"/>
</dbReference>
<comment type="catalytic activity">
    <reaction evidence="3">
        <text>3',5'-cyclic UMP + H2O = UMP + H(+)</text>
        <dbReference type="Rhea" id="RHEA:70575"/>
        <dbReference type="ChEBI" id="CHEBI:15377"/>
        <dbReference type="ChEBI" id="CHEBI:15378"/>
        <dbReference type="ChEBI" id="CHEBI:57865"/>
        <dbReference type="ChEBI" id="CHEBI:184387"/>
    </reaction>
    <physiologicalReaction direction="left-to-right" evidence="3">
        <dbReference type="Rhea" id="RHEA:70576"/>
    </physiologicalReaction>
</comment>
<evidence type="ECO:0000256" key="2">
    <source>
        <dbReference type="ARBA" id="ARBA00034301"/>
    </source>
</evidence>
<gene>
    <name evidence="5" type="ORF">J2TS6_08740</name>
</gene>
<keyword evidence="6" id="KW-1185">Reference proteome</keyword>
<name>A0A919XG11_9BACL</name>
<proteinExistence type="predicted"/>
<dbReference type="InterPro" id="IPR050855">
    <property type="entry name" value="NDM-1-like"/>
</dbReference>
<dbReference type="Proteomes" id="UP000679779">
    <property type="component" value="Unassembled WGS sequence"/>
</dbReference>
<evidence type="ECO:0000259" key="4">
    <source>
        <dbReference type="SMART" id="SM00849"/>
    </source>
</evidence>
<comment type="catalytic activity">
    <reaction evidence="1">
        <text>3',5'-cyclic CMP + H2O = CMP + H(+)</text>
        <dbReference type="Rhea" id="RHEA:72675"/>
        <dbReference type="ChEBI" id="CHEBI:15377"/>
        <dbReference type="ChEBI" id="CHEBI:15378"/>
        <dbReference type="ChEBI" id="CHEBI:58003"/>
        <dbReference type="ChEBI" id="CHEBI:60377"/>
    </reaction>
    <physiologicalReaction direction="left-to-right" evidence="1">
        <dbReference type="Rhea" id="RHEA:72676"/>
    </physiologicalReaction>
</comment>
<feature type="domain" description="Metallo-beta-lactamase" evidence="4">
    <location>
        <begin position="27"/>
        <end position="236"/>
    </location>
</feature>
<dbReference type="AlphaFoldDB" id="A0A919XG11"/>
<protein>
    <submittedName>
        <fullName evidence="5">Hydrolase</fullName>
    </submittedName>
</protein>
<comment type="function">
    <text evidence="2">Counteracts the endogenous Pycsar antiviral defense system. Phosphodiesterase that enables metal-dependent hydrolysis of host cyclic nucleotide Pycsar defense signals such as cCMP and cUMP.</text>
</comment>
<comment type="caution">
    <text evidence="5">The sequence shown here is derived from an EMBL/GenBank/DDBJ whole genome shotgun (WGS) entry which is preliminary data.</text>
</comment>
<evidence type="ECO:0000313" key="5">
    <source>
        <dbReference type="EMBL" id="GIO29733.1"/>
    </source>
</evidence>
<dbReference type="SUPFAM" id="SSF56281">
    <property type="entry name" value="Metallo-hydrolase/oxidoreductase"/>
    <property type="match status" value="1"/>
</dbReference>
<dbReference type="RefSeq" id="WP_236575340.1">
    <property type="nucleotide sequence ID" value="NZ_BORQ01000001.1"/>
</dbReference>
<evidence type="ECO:0000256" key="3">
    <source>
        <dbReference type="ARBA" id="ARBA00048505"/>
    </source>
</evidence>
<dbReference type="Gene3D" id="3.60.15.10">
    <property type="entry name" value="Ribonuclease Z/Hydroxyacylglutathione hydrolase-like"/>
    <property type="match status" value="1"/>
</dbReference>